<dbReference type="NCBIfam" id="TIGR01951">
    <property type="entry name" value="nusB"/>
    <property type="match status" value="1"/>
</dbReference>
<evidence type="ECO:0000259" key="7">
    <source>
        <dbReference type="Pfam" id="PF01029"/>
    </source>
</evidence>
<sequence>MDLMHEVRVLAFQKIYSIDINQSAMNDIFDIFNIEDSKGLDIKDESIKSFYSSLVNGTFNNLEHIDSLIRDISLNWSLDRMDKVDLAILRMSVYSLKFQNFENSKRVVIDEAILIAKKYGGKNSYKFINGILDALLKNMESYIEKK</sequence>
<proteinExistence type="inferred from homology"/>
<protein>
    <recommendedName>
        <fullName evidence="6">Transcription antitermination protein NusB</fullName>
    </recommendedName>
    <alternativeName>
        <fullName evidence="6">Antitermination factor NusB</fullName>
    </alternativeName>
</protein>
<keyword evidence="3 6" id="KW-0694">RNA-binding</keyword>
<dbReference type="InterPro" id="IPR011605">
    <property type="entry name" value="NusB_fam"/>
</dbReference>
<dbReference type="GO" id="GO:0006353">
    <property type="term" value="P:DNA-templated transcription termination"/>
    <property type="evidence" value="ECO:0007669"/>
    <property type="project" value="UniProtKB-UniRule"/>
</dbReference>
<accession>A0A7X0DRF3</accession>
<dbReference type="Pfam" id="PF01029">
    <property type="entry name" value="NusB"/>
    <property type="match status" value="1"/>
</dbReference>
<evidence type="ECO:0000256" key="2">
    <source>
        <dbReference type="ARBA" id="ARBA00022814"/>
    </source>
</evidence>
<dbReference type="GO" id="GO:0005829">
    <property type="term" value="C:cytosol"/>
    <property type="evidence" value="ECO:0007669"/>
    <property type="project" value="TreeGrafter"/>
</dbReference>
<dbReference type="HAMAP" id="MF_00073">
    <property type="entry name" value="NusB"/>
    <property type="match status" value="1"/>
</dbReference>
<evidence type="ECO:0000256" key="5">
    <source>
        <dbReference type="ARBA" id="ARBA00023163"/>
    </source>
</evidence>
<name>A0A7X0DRF3_9SPIR</name>
<evidence type="ECO:0000256" key="1">
    <source>
        <dbReference type="ARBA" id="ARBA00005952"/>
    </source>
</evidence>
<evidence type="ECO:0000256" key="3">
    <source>
        <dbReference type="ARBA" id="ARBA00022884"/>
    </source>
</evidence>
<dbReference type="Proteomes" id="UP000536100">
    <property type="component" value="Unassembled WGS sequence"/>
</dbReference>
<keyword evidence="5 6" id="KW-0804">Transcription</keyword>
<dbReference type="PANTHER" id="PTHR11078:SF3">
    <property type="entry name" value="ANTITERMINATION NUSB DOMAIN-CONTAINING PROTEIN"/>
    <property type="match status" value="1"/>
</dbReference>
<dbReference type="GO" id="GO:0003723">
    <property type="term" value="F:RNA binding"/>
    <property type="evidence" value="ECO:0007669"/>
    <property type="project" value="UniProtKB-UniRule"/>
</dbReference>
<dbReference type="SUPFAM" id="SSF48013">
    <property type="entry name" value="NusB-like"/>
    <property type="match status" value="1"/>
</dbReference>
<comment type="similarity">
    <text evidence="1 6">Belongs to the NusB family.</text>
</comment>
<dbReference type="Gene3D" id="1.10.940.10">
    <property type="entry name" value="NusB-like"/>
    <property type="match status" value="1"/>
</dbReference>
<comment type="caution">
    <text evidence="8">The sequence shown here is derived from an EMBL/GenBank/DDBJ whole genome shotgun (WGS) entry which is preliminary data.</text>
</comment>
<dbReference type="GO" id="GO:0031564">
    <property type="term" value="P:transcription antitermination"/>
    <property type="evidence" value="ECO:0007669"/>
    <property type="project" value="UniProtKB-KW"/>
</dbReference>
<reference evidence="8 9" key="1">
    <citation type="submission" date="2020-08" db="EMBL/GenBank/DDBJ databases">
        <title>Genomic Encyclopedia of Type Strains, Phase IV (KMG-IV): sequencing the most valuable type-strain genomes for metagenomic binning, comparative biology and taxonomic classification.</title>
        <authorList>
            <person name="Goeker M."/>
        </authorList>
    </citation>
    <scope>NUCLEOTIDE SEQUENCE [LARGE SCALE GENOMIC DNA]</scope>
    <source>
        <strain evidence="8 9">DSM 17989</strain>
    </source>
</reference>
<dbReference type="InterPro" id="IPR035926">
    <property type="entry name" value="NusB-like_sf"/>
</dbReference>
<comment type="function">
    <text evidence="6">Involved in transcription antitermination. Required for transcription of ribosomal RNA (rRNA) genes. Binds specifically to the boxA antiterminator sequence of the ribosomal RNA (rrn) operons.</text>
</comment>
<dbReference type="AlphaFoldDB" id="A0A7X0DRF3"/>
<dbReference type="PANTHER" id="PTHR11078">
    <property type="entry name" value="N UTILIZATION SUBSTANCE PROTEIN B-RELATED"/>
    <property type="match status" value="1"/>
</dbReference>
<evidence type="ECO:0000256" key="6">
    <source>
        <dbReference type="HAMAP-Rule" id="MF_00073"/>
    </source>
</evidence>
<dbReference type="CDD" id="cd00619">
    <property type="entry name" value="Terminator_NusB"/>
    <property type="match status" value="1"/>
</dbReference>
<dbReference type="InterPro" id="IPR006027">
    <property type="entry name" value="NusB_RsmB_TIM44"/>
</dbReference>
<gene>
    <name evidence="6" type="primary">nusB</name>
    <name evidence="8" type="ORF">HNP67_000740</name>
</gene>
<evidence type="ECO:0000313" key="8">
    <source>
        <dbReference type="EMBL" id="MBB6213257.1"/>
    </source>
</evidence>
<evidence type="ECO:0000256" key="4">
    <source>
        <dbReference type="ARBA" id="ARBA00023015"/>
    </source>
</evidence>
<keyword evidence="4 6" id="KW-0805">Transcription regulation</keyword>
<evidence type="ECO:0000313" key="9">
    <source>
        <dbReference type="Proteomes" id="UP000536100"/>
    </source>
</evidence>
<feature type="domain" description="NusB/RsmB/TIM44" evidence="7">
    <location>
        <begin position="6"/>
        <end position="136"/>
    </location>
</feature>
<keyword evidence="2 6" id="KW-0889">Transcription antitermination</keyword>
<dbReference type="EMBL" id="JACHFB010000002">
    <property type="protein sequence ID" value="MBB6213257.1"/>
    <property type="molecule type" value="Genomic_DNA"/>
</dbReference>
<organism evidence="8 9">
    <name type="scientific">Borreliella californiensis</name>
    <dbReference type="NCBI Taxonomy" id="373543"/>
    <lineage>
        <taxon>Bacteria</taxon>
        <taxon>Pseudomonadati</taxon>
        <taxon>Spirochaetota</taxon>
        <taxon>Spirochaetia</taxon>
        <taxon>Spirochaetales</taxon>
        <taxon>Borreliaceae</taxon>
        <taxon>Borreliella</taxon>
    </lineage>
</organism>